<dbReference type="Gene3D" id="1.10.10.60">
    <property type="entry name" value="Homeodomain-like"/>
    <property type="match status" value="1"/>
</dbReference>
<keyword evidence="2" id="KW-0677">Repeat</keyword>
<sequence>MVNYRKNSAKTGPWSSEEDVTLLKQIKKVGTKSWNMVSRHVPGRTSKSCRLRWFNQLSPEINKVTELYFNGIVSRNSCWILRLMNQRFNGSYLRVENWIISLPVFRLHVSS</sequence>
<dbReference type="GO" id="GO:0005634">
    <property type="term" value="C:nucleus"/>
    <property type="evidence" value="ECO:0007669"/>
    <property type="project" value="UniProtKB-SubCell"/>
</dbReference>
<comment type="subcellular location">
    <subcellularLocation>
        <location evidence="1">Nucleus</location>
    </subcellularLocation>
</comment>
<dbReference type="PANTHER" id="PTHR46621:SF1">
    <property type="entry name" value="SNRNA-ACTIVATING PROTEIN COMPLEX SUBUNIT 4"/>
    <property type="match status" value="1"/>
</dbReference>
<evidence type="ECO:0000313" key="9">
    <source>
        <dbReference type="EMBL" id="JAC70632.1"/>
    </source>
</evidence>
<dbReference type="GO" id="GO:0001006">
    <property type="term" value="F:RNA polymerase III type 3 promoter sequence-specific DNA binding"/>
    <property type="evidence" value="ECO:0007669"/>
    <property type="project" value="TreeGrafter"/>
</dbReference>
<dbReference type="InterPro" id="IPR051575">
    <property type="entry name" value="Myb-like_DNA-bd"/>
</dbReference>
<dbReference type="GO" id="GO:0042795">
    <property type="term" value="P:snRNA transcription by RNA polymerase II"/>
    <property type="evidence" value="ECO:0007669"/>
    <property type="project" value="TreeGrafter"/>
</dbReference>
<feature type="domain" description="Myb-like" evidence="7">
    <location>
        <begin position="6"/>
        <end position="57"/>
    </location>
</feature>
<protein>
    <submittedName>
        <fullName evidence="9">R2r3-myb transcription factor myb9</fullName>
    </submittedName>
</protein>
<dbReference type="GO" id="GO:0000978">
    <property type="term" value="F:RNA polymerase II cis-regulatory region sequence-specific DNA binding"/>
    <property type="evidence" value="ECO:0007669"/>
    <property type="project" value="TreeGrafter"/>
</dbReference>
<dbReference type="SMART" id="SM00717">
    <property type="entry name" value="SANT"/>
    <property type="match status" value="1"/>
</dbReference>
<dbReference type="GO" id="GO:0042796">
    <property type="term" value="P:snRNA transcription by RNA polymerase III"/>
    <property type="evidence" value="ECO:0007669"/>
    <property type="project" value="TreeGrafter"/>
</dbReference>
<evidence type="ECO:0000256" key="6">
    <source>
        <dbReference type="ARBA" id="ARBA00023242"/>
    </source>
</evidence>
<organism evidence="9">
    <name type="scientific">Tetraselmis sp. GSL018</name>
    <dbReference type="NCBI Taxonomy" id="582737"/>
    <lineage>
        <taxon>Eukaryota</taxon>
        <taxon>Viridiplantae</taxon>
        <taxon>Chlorophyta</taxon>
        <taxon>core chlorophytes</taxon>
        <taxon>Chlorodendrophyceae</taxon>
        <taxon>Chlorodendrales</taxon>
        <taxon>Chlorodendraceae</taxon>
        <taxon>Tetraselmis</taxon>
    </lineage>
</organism>
<evidence type="ECO:0000256" key="2">
    <source>
        <dbReference type="ARBA" id="ARBA00022737"/>
    </source>
</evidence>
<evidence type="ECO:0000256" key="5">
    <source>
        <dbReference type="ARBA" id="ARBA00023163"/>
    </source>
</evidence>
<feature type="domain" description="HTH myb-type" evidence="8">
    <location>
        <begin position="6"/>
        <end position="61"/>
    </location>
</feature>
<keyword evidence="6" id="KW-0539">Nucleus</keyword>
<evidence type="ECO:0000259" key="8">
    <source>
        <dbReference type="PROSITE" id="PS51294"/>
    </source>
</evidence>
<name>A0A061RCI3_9CHLO</name>
<dbReference type="AlphaFoldDB" id="A0A061RCI3"/>
<evidence type="ECO:0000256" key="4">
    <source>
        <dbReference type="ARBA" id="ARBA00023125"/>
    </source>
</evidence>
<dbReference type="InterPro" id="IPR001005">
    <property type="entry name" value="SANT/Myb"/>
</dbReference>
<dbReference type="EMBL" id="GBEZ01015540">
    <property type="protein sequence ID" value="JAC70632.1"/>
    <property type="molecule type" value="Transcribed_RNA"/>
</dbReference>
<dbReference type="InterPro" id="IPR017930">
    <property type="entry name" value="Myb_dom"/>
</dbReference>
<dbReference type="PROSITE" id="PS51294">
    <property type="entry name" value="HTH_MYB"/>
    <property type="match status" value="1"/>
</dbReference>
<dbReference type="Pfam" id="PF00249">
    <property type="entry name" value="Myb_DNA-binding"/>
    <property type="match status" value="1"/>
</dbReference>
<evidence type="ECO:0000256" key="1">
    <source>
        <dbReference type="ARBA" id="ARBA00004123"/>
    </source>
</evidence>
<accession>A0A061RCI3</accession>
<keyword evidence="5" id="KW-0804">Transcription</keyword>
<dbReference type="SUPFAM" id="SSF46689">
    <property type="entry name" value="Homeodomain-like"/>
    <property type="match status" value="1"/>
</dbReference>
<dbReference type="GO" id="GO:0019185">
    <property type="term" value="C:snRNA-activating protein complex"/>
    <property type="evidence" value="ECO:0007669"/>
    <property type="project" value="TreeGrafter"/>
</dbReference>
<dbReference type="PROSITE" id="PS50090">
    <property type="entry name" value="MYB_LIKE"/>
    <property type="match status" value="1"/>
</dbReference>
<keyword evidence="4" id="KW-0238">DNA-binding</keyword>
<gene>
    <name evidence="9" type="ORF">TSPGSL018_3721</name>
</gene>
<reference evidence="9" key="1">
    <citation type="submission" date="2014-05" db="EMBL/GenBank/DDBJ databases">
        <title>The transcriptome of the halophilic microalga Tetraselmis sp. GSL018 isolated from the Great Salt Lake, Utah.</title>
        <authorList>
            <person name="Jinkerson R.E."/>
            <person name="D'Adamo S."/>
            <person name="Posewitz M.C."/>
        </authorList>
    </citation>
    <scope>NUCLEOTIDE SEQUENCE</scope>
    <source>
        <strain evidence="9">GSL018</strain>
    </source>
</reference>
<evidence type="ECO:0000256" key="3">
    <source>
        <dbReference type="ARBA" id="ARBA00023015"/>
    </source>
</evidence>
<dbReference type="PANTHER" id="PTHR46621">
    <property type="entry name" value="SNRNA-ACTIVATING PROTEIN COMPLEX SUBUNIT 4"/>
    <property type="match status" value="1"/>
</dbReference>
<proteinExistence type="predicted"/>
<dbReference type="InterPro" id="IPR009057">
    <property type="entry name" value="Homeodomain-like_sf"/>
</dbReference>
<keyword evidence="3" id="KW-0805">Transcription regulation</keyword>
<dbReference type="CDD" id="cd00167">
    <property type="entry name" value="SANT"/>
    <property type="match status" value="1"/>
</dbReference>
<evidence type="ECO:0000259" key="7">
    <source>
        <dbReference type="PROSITE" id="PS50090"/>
    </source>
</evidence>
<dbReference type="FunFam" id="1.10.10.60:FF:000060">
    <property type="entry name" value="MYB transcription factor"/>
    <property type="match status" value="1"/>
</dbReference>